<protein>
    <submittedName>
        <fullName evidence="7">Nitrate transporter</fullName>
    </submittedName>
</protein>
<feature type="transmembrane region" description="Helical" evidence="6">
    <location>
        <begin position="348"/>
        <end position="373"/>
    </location>
</feature>
<organism evidence="7 8">
    <name type="scientific">Luteipulveratus mongoliensis</name>
    <dbReference type="NCBI Taxonomy" id="571913"/>
    <lineage>
        <taxon>Bacteria</taxon>
        <taxon>Bacillati</taxon>
        <taxon>Actinomycetota</taxon>
        <taxon>Actinomycetes</taxon>
        <taxon>Micrococcales</taxon>
        <taxon>Dermacoccaceae</taxon>
        <taxon>Luteipulveratus</taxon>
    </lineage>
</organism>
<dbReference type="STRING" id="571913.VV02_06070"/>
<evidence type="ECO:0000313" key="7">
    <source>
        <dbReference type="EMBL" id="AKU15525.1"/>
    </source>
</evidence>
<dbReference type="InterPro" id="IPR044772">
    <property type="entry name" value="NO3_transporter"/>
</dbReference>
<accession>A0A0K1JG02</accession>
<feature type="transmembrane region" description="Helical" evidence="6">
    <location>
        <begin position="319"/>
        <end position="342"/>
    </location>
</feature>
<evidence type="ECO:0000313" key="8">
    <source>
        <dbReference type="Proteomes" id="UP000066480"/>
    </source>
</evidence>
<keyword evidence="8" id="KW-1185">Reference proteome</keyword>
<evidence type="ECO:0000256" key="5">
    <source>
        <dbReference type="ARBA" id="ARBA00023136"/>
    </source>
</evidence>
<feature type="transmembrane region" description="Helical" evidence="6">
    <location>
        <begin position="394"/>
        <end position="413"/>
    </location>
</feature>
<dbReference type="CDD" id="cd17341">
    <property type="entry name" value="MFS_NRT2_like"/>
    <property type="match status" value="1"/>
</dbReference>
<dbReference type="RefSeq" id="WP_052590447.1">
    <property type="nucleotide sequence ID" value="NZ_CP011112.1"/>
</dbReference>
<evidence type="ECO:0000256" key="4">
    <source>
        <dbReference type="ARBA" id="ARBA00022989"/>
    </source>
</evidence>
<sequence length="468" mass="49355">MAATVAESTTTAPPSVAGLHRRSGRWIDGWDPEDTIQWAAEGRSVARRNLWLSVFAEFLGFGVFALWGIVVPQLKNYGYAGAAALSDTQQFWLISIPVLVGATLRIPYTFAVPKFGGRNWTIASALLLLFPTVGLALAVGATAPFPVLVMMAALAGLGGGNFASSMANISFFFPQAEKGKALGFNAAGGNLGTAAVQFAVPLVVVIGAAATTKNPNLNLAGWIFVPLIALSAFLAWRWMDNLSSAKADPRSFAVAARRKHTWVLSFIYFGTFGSFIGFAGAFPKIMTDAFPDHGLKLAFLGALVGSVARPLGGIVSDRFGGWIVTVISFVAMAIGALGAIYALKEHSFGLFMATFLLLFVFTGVGNGSIYRMIPAVFHATSGDDAEAQRITRRIAAGAIGIVGAVGAYGGFVIPQGFSYAKSHTIDAAHKTGTIIPALWVIIAVYLVMAATTWAVYGRKGTDLSEARI</sequence>
<dbReference type="Gene3D" id="1.20.1250.20">
    <property type="entry name" value="MFS general substrate transporter like domains"/>
    <property type="match status" value="1"/>
</dbReference>
<dbReference type="AlphaFoldDB" id="A0A0K1JG02"/>
<dbReference type="SUPFAM" id="SSF103473">
    <property type="entry name" value="MFS general substrate transporter"/>
    <property type="match status" value="1"/>
</dbReference>
<reference evidence="7 8" key="1">
    <citation type="submission" date="2015-03" db="EMBL/GenBank/DDBJ databases">
        <title>Luteipulveratus halotolerans sp. nov., a novel actinobacterium (Dermacoccaceae) from Sarawak, Malaysia.</title>
        <authorList>
            <person name="Juboi H."/>
            <person name="Basik A."/>
            <person name="Shamsul S.S."/>
            <person name="Arnold P."/>
            <person name="Schmitt E.K."/>
            <person name="Sanglier J.-J."/>
            <person name="Yeo T."/>
        </authorList>
    </citation>
    <scope>NUCLEOTIDE SEQUENCE [LARGE SCALE GENOMIC DNA]</scope>
    <source>
        <strain evidence="7 8">MN07-A0370</strain>
    </source>
</reference>
<name>A0A0K1JG02_9MICO</name>
<dbReference type="InterPro" id="IPR036259">
    <property type="entry name" value="MFS_trans_sf"/>
</dbReference>
<dbReference type="PANTHER" id="PTHR23515">
    <property type="entry name" value="HIGH-AFFINITY NITRATE TRANSPORTER 2.3"/>
    <property type="match status" value="1"/>
</dbReference>
<proteinExistence type="inferred from homology"/>
<dbReference type="PATRIC" id="fig|571913.6.peg.1238"/>
<dbReference type="InterPro" id="IPR011701">
    <property type="entry name" value="MFS"/>
</dbReference>
<dbReference type="GO" id="GO:0016020">
    <property type="term" value="C:membrane"/>
    <property type="evidence" value="ECO:0007669"/>
    <property type="project" value="UniProtKB-SubCell"/>
</dbReference>
<keyword evidence="4 6" id="KW-1133">Transmembrane helix</keyword>
<feature type="transmembrane region" description="Helical" evidence="6">
    <location>
        <begin position="147"/>
        <end position="172"/>
    </location>
</feature>
<keyword evidence="3 6" id="KW-0812">Transmembrane</keyword>
<feature type="transmembrane region" description="Helical" evidence="6">
    <location>
        <begin position="184"/>
        <end position="207"/>
    </location>
</feature>
<feature type="transmembrane region" description="Helical" evidence="6">
    <location>
        <begin position="433"/>
        <end position="456"/>
    </location>
</feature>
<keyword evidence="5 6" id="KW-0472">Membrane</keyword>
<dbReference type="OrthoDB" id="9771451at2"/>
<dbReference type="KEGG" id="lmoi:VV02_06070"/>
<feature type="transmembrane region" description="Helical" evidence="6">
    <location>
        <begin position="260"/>
        <end position="282"/>
    </location>
</feature>
<feature type="transmembrane region" description="Helical" evidence="6">
    <location>
        <begin position="50"/>
        <end position="70"/>
    </location>
</feature>
<dbReference type="Pfam" id="PF07690">
    <property type="entry name" value="MFS_1"/>
    <property type="match status" value="1"/>
</dbReference>
<dbReference type="EMBL" id="CP011112">
    <property type="protein sequence ID" value="AKU15525.1"/>
    <property type="molecule type" value="Genomic_DNA"/>
</dbReference>
<evidence type="ECO:0000256" key="1">
    <source>
        <dbReference type="ARBA" id="ARBA00004141"/>
    </source>
</evidence>
<dbReference type="GO" id="GO:0015112">
    <property type="term" value="F:nitrate transmembrane transporter activity"/>
    <property type="evidence" value="ECO:0007669"/>
    <property type="project" value="InterPro"/>
</dbReference>
<feature type="transmembrane region" description="Helical" evidence="6">
    <location>
        <begin position="120"/>
        <end position="141"/>
    </location>
</feature>
<gene>
    <name evidence="7" type="ORF">VV02_06070</name>
</gene>
<evidence type="ECO:0000256" key="3">
    <source>
        <dbReference type="ARBA" id="ARBA00022692"/>
    </source>
</evidence>
<evidence type="ECO:0000256" key="2">
    <source>
        <dbReference type="ARBA" id="ARBA00008432"/>
    </source>
</evidence>
<feature type="transmembrane region" description="Helical" evidence="6">
    <location>
        <begin position="219"/>
        <end position="239"/>
    </location>
</feature>
<feature type="transmembrane region" description="Helical" evidence="6">
    <location>
        <begin position="90"/>
        <end position="108"/>
    </location>
</feature>
<feature type="transmembrane region" description="Helical" evidence="6">
    <location>
        <begin position="294"/>
        <end position="312"/>
    </location>
</feature>
<comment type="similarity">
    <text evidence="2">Belongs to the major facilitator superfamily. Nitrate/nitrite porter (TC 2.A.1.8) family.</text>
</comment>
<comment type="subcellular location">
    <subcellularLocation>
        <location evidence="1">Membrane</location>
        <topology evidence="1">Multi-pass membrane protein</topology>
    </subcellularLocation>
</comment>
<dbReference type="Proteomes" id="UP000066480">
    <property type="component" value="Chromosome"/>
</dbReference>
<evidence type="ECO:0000256" key="6">
    <source>
        <dbReference type="SAM" id="Phobius"/>
    </source>
</evidence>